<comment type="subcellular location">
    <subcellularLocation>
        <location evidence="9">Cytoplasm</location>
    </subcellularLocation>
</comment>
<organism evidence="11 12">
    <name type="scientific">Desulfobaculum xiamenense</name>
    <dbReference type="NCBI Taxonomy" id="995050"/>
    <lineage>
        <taxon>Bacteria</taxon>
        <taxon>Pseudomonadati</taxon>
        <taxon>Thermodesulfobacteriota</taxon>
        <taxon>Desulfovibrionia</taxon>
        <taxon>Desulfovibrionales</taxon>
        <taxon>Desulfovibrionaceae</taxon>
        <taxon>Desulfobaculum</taxon>
    </lineage>
</organism>
<accession>A0A846QJH6</accession>
<reference evidence="11 12" key="1">
    <citation type="submission" date="2020-03" db="EMBL/GenBank/DDBJ databases">
        <title>Genomic Encyclopedia of Type Strains, Phase IV (KMG-IV): sequencing the most valuable type-strain genomes for metagenomic binning, comparative biology and taxonomic classification.</title>
        <authorList>
            <person name="Goeker M."/>
        </authorList>
    </citation>
    <scope>NUCLEOTIDE SEQUENCE [LARGE SCALE GENOMIC DNA]</scope>
    <source>
        <strain evidence="11 12">DSM 24233</strain>
    </source>
</reference>
<feature type="binding site" evidence="9">
    <location>
        <begin position="129"/>
        <end position="135"/>
    </location>
    <ligand>
        <name>ATP</name>
        <dbReference type="ChEBI" id="CHEBI:30616"/>
    </ligand>
</feature>
<dbReference type="SUPFAM" id="SSF52374">
    <property type="entry name" value="Nucleotidylyl transferase"/>
    <property type="match status" value="1"/>
</dbReference>
<keyword evidence="7 9" id="KW-0173">Coenzyme A biosynthesis</keyword>
<feature type="binding site" evidence="9">
    <location>
        <begin position="94"/>
        <end position="96"/>
    </location>
    <ligand>
        <name>ATP</name>
        <dbReference type="ChEBI" id="CHEBI:30616"/>
    </ligand>
</feature>
<feature type="binding site" evidence="9">
    <location>
        <begin position="15"/>
        <end position="16"/>
    </location>
    <ligand>
        <name>ATP</name>
        <dbReference type="ChEBI" id="CHEBI:30616"/>
    </ligand>
</feature>
<dbReference type="CDD" id="cd02163">
    <property type="entry name" value="PPAT"/>
    <property type="match status" value="1"/>
</dbReference>
<keyword evidence="4 9" id="KW-0547">Nucleotide-binding</keyword>
<proteinExistence type="inferred from homology"/>
<dbReference type="GO" id="GO:0005524">
    <property type="term" value="F:ATP binding"/>
    <property type="evidence" value="ECO:0007669"/>
    <property type="project" value="UniProtKB-KW"/>
</dbReference>
<comment type="caution">
    <text evidence="11">The sequence shown here is derived from an EMBL/GenBank/DDBJ whole genome shotgun (WGS) entry which is preliminary data.</text>
</comment>
<dbReference type="NCBIfam" id="TIGR00125">
    <property type="entry name" value="cyt_tran_rel"/>
    <property type="match status" value="1"/>
</dbReference>
<evidence type="ECO:0000256" key="1">
    <source>
        <dbReference type="ARBA" id="ARBA00022490"/>
    </source>
</evidence>
<dbReference type="Proteomes" id="UP000580856">
    <property type="component" value="Unassembled WGS sequence"/>
</dbReference>
<keyword evidence="12" id="KW-1185">Reference proteome</keyword>
<feature type="binding site" evidence="9">
    <location>
        <position position="15"/>
    </location>
    <ligand>
        <name>substrate</name>
    </ligand>
</feature>
<evidence type="ECO:0000256" key="8">
    <source>
        <dbReference type="ARBA" id="ARBA00029346"/>
    </source>
</evidence>
<comment type="catalytic activity">
    <reaction evidence="8 9">
        <text>(R)-4'-phosphopantetheine + ATP + H(+) = 3'-dephospho-CoA + diphosphate</text>
        <dbReference type="Rhea" id="RHEA:19801"/>
        <dbReference type="ChEBI" id="CHEBI:15378"/>
        <dbReference type="ChEBI" id="CHEBI:30616"/>
        <dbReference type="ChEBI" id="CHEBI:33019"/>
        <dbReference type="ChEBI" id="CHEBI:57328"/>
        <dbReference type="ChEBI" id="CHEBI:61723"/>
        <dbReference type="EC" id="2.7.7.3"/>
    </reaction>
</comment>
<feature type="binding site" evidence="9">
    <location>
        <position position="93"/>
    </location>
    <ligand>
        <name>substrate</name>
    </ligand>
</feature>
<dbReference type="AlphaFoldDB" id="A0A846QJH6"/>
<comment type="subunit">
    <text evidence="9">Homohexamer.</text>
</comment>
<keyword evidence="1 9" id="KW-0963">Cytoplasm</keyword>
<evidence type="ECO:0000313" key="11">
    <source>
        <dbReference type="EMBL" id="NJB66632.1"/>
    </source>
</evidence>
<dbReference type="Pfam" id="PF01467">
    <property type="entry name" value="CTP_transf_like"/>
    <property type="match status" value="1"/>
</dbReference>
<sequence>MEEKKREVIAVYPGTFDPLTNGHVSLVKRGLTIFDRVVVAVAQDTGKNSLFSFDERVEMARTVFADTPRVDVEGFTGLLVNYVMRRGASVILRGLRAVSDFEYEFQMALMNRRLARTIQTVFLMTDYKWMYISSSIIRQAASLDGNIQGLVPNLIVPRVYAKFAQLERERRESEE</sequence>
<dbReference type="UniPathway" id="UPA00241">
    <property type="reaction ID" value="UER00355"/>
</dbReference>
<dbReference type="InterPro" id="IPR001980">
    <property type="entry name" value="PPAT"/>
</dbReference>
<feature type="binding site" evidence="9">
    <location>
        <position position="104"/>
    </location>
    <ligand>
        <name>ATP</name>
        <dbReference type="ChEBI" id="CHEBI:30616"/>
    </ligand>
</feature>
<dbReference type="GO" id="GO:0004595">
    <property type="term" value="F:pantetheine-phosphate adenylyltransferase activity"/>
    <property type="evidence" value="ECO:0007669"/>
    <property type="project" value="UniProtKB-UniRule"/>
</dbReference>
<comment type="cofactor">
    <cofactor evidence="9">
        <name>Mg(2+)</name>
        <dbReference type="ChEBI" id="CHEBI:18420"/>
    </cofactor>
</comment>
<dbReference type="EC" id="2.7.7.3" evidence="9"/>
<keyword evidence="6 9" id="KW-0460">Magnesium</keyword>
<gene>
    <name evidence="9" type="primary">coaD</name>
    <name evidence="11" type="ORF">GGQ74_000272</name>
</gene>
<dbReference type="InterPro" id="IPR004821">
    <property type="entry name" value="Cyt_trans-like"/>
</dbReference>
<dbReference type="RefSeq" id="WP_167939754.1">
    <property type="nucleotide sequence ID" value="NZ_JAATJA010000001.1"/>
</dbReference>
<keyword evidence="3 9" id="KW-0548">Nucleotidyltransferase</keyword>
<feature type="binding site" evidence="9">
    <location>
        <position position="79"/>
    </location>
    <ligand>
        <name>substrate</name>
    </ligand>
</feature>
<feature type="binding site" evidence="9">
    <location>
        <position position="47"/>
    </location>
    <ligand>
        <name>substrate</name>
    </ligand>
</feature>
<evidence type="ECO:0000256" key="4">
    <source>
        <dbReference type="ARBA" id="ARBA00022741"/>
    </source>
</evidence>
<evidence type="ECO:0000256" key="3">
    <source>
        <dbReference type="ARBA" id="ARBA00022695"/>
    </source>
</evidence>
<evidence type="ECO:0000256" key="2">
    <source>
        <dbReference type="ARBA" id="ARBA00022679"/>
    </source>
</evidence>
<keyword evidence="5 9" id="KW-0067">ATP-binding</keyword>
<dbReference type="GO" id="GO:0005737">
    <property type="term" value="C:cytoplasm"/>
    <property type="evidence" value="ECO:0007669"/>
    <property type="project" value="UniProtKB-SubCell"/>
</dbReference>
<feature type="domain" description="Cytidyltransferase-like" evidence="10">
    <location>
        <begin position="11"/>
        <end position="139"/>
    </location>
</feature>
<feature type="binding site" evidence="9">
    <location>
        <position position="23"/>
    </location>
    <ligand>
        <name>ATP</name>
        <dbReference type="ChEBI" id="CHEBI:30616"/>
    </ligand>
</feature>
<feature type="site" description="Transition state stabilizer" evidence="9">
    <location>
        <position position="23"/>
    </location>
</feature>
<evidence type="ECO:0000256" key="7">
    <source>
        <dbReference type="ARBA" id="ARBA00022993"/>
    </source>
</evidence>
<evidence type="ECO:0000313" key="12">
    <source>
        <dbReference type="Proteomes" id="UP000580856"/>
    </source>
</evidence>
<comment type="function">
    <text evidence="9">Reversibly transfers an adenylyl group from ATP to 4'-phosphopantetheine, yielding dephospho-CoA (dPCoA) and pyrophosphate.</text>
</comment>
<dbReference type="Gene3D" id="3.40.50.620">
    <property type="entry name" value="HUPs"/>
    <property type="match status" value="1"/>
</dbReference>
<protein>
    <recommendedName>
        <fullName evidence="9">Phosphopantetheine adenylyltransferase</fullName>
        <ecNumber evidence="9">2.7.7.3</ecNumber>
    </recommendedName>
    <alternativeName>
        <fullName evidence="9">Dephospho-CoA pyrophosphorylase</fullName>
    </alternativeName>
    <alternativeName>
        <fullName evidence="9">Pantetheine-phosphate adenylyltransferase</fullName>
        <shortName evidence="9">PPAT</shortName>
    </alternativeName>
</protein>
<comment type="similarity">
    <text evidence="9">Belongs to the bacterial CoaD family.</text>
</comment>
<evidence type="ECO:0000256" key="5">
    <source>
        <dbReference type="ARBA" id="ARBA00022840"/>
    </source>
</evidence>
<dbReference type="InterPro" id="IPR014729">
    <property type="entry name" value="Rossmann-like_a/b/a_fold"/>
</dbReference>
<dbReference type="HAMAP" id="MF_00151">
    <property type="entry name" value="PPAT_bact"/>
    <property type="match status" value="1"/>
</dbReference>
<evidence type="ECO:0000256" key="9">
    <source>
        <dbReference type="HAMAP-Rule" id="MF_00151"/>
    </source>
</evidence>
<evidence type="ECO:0000256" key="6">
    <source>
        <dbReference type="ARBA" id="ARBA00022842"/>
    </source>
</evidence>
<comment type="pathway">
    <text evidence="9">Cofactor biosynthesis; coenzyme A biosynthesis; CoA from (R)-pantothenate: step 4/5.</text>
</comment>
<dbReference type="PANTHER" id="PTHR21342">
    <property type="entry name" value="PHOSPHOPANTETHEINE ADENYLYLTRANSFERASE"/>
    <property type="match status" value="1"/>
</dbReference>
<dbReference type="PRINTS" id="PR01020">
    <property type="entry name" value="LPSBIOSNTHSS"/>
</dbReference>
<evidence type="ECO:0000259" key="10">
    <source>
        <dbReference type="Pfam" id="PF01467"/>
    </source>
</evidence>
<keyword evidence="2 9" id="KW-0808">Transferase</keyword>
<dbReference type="EMBL" id="JAATJA010000001">
    <property type="protein sequence ID" value="NJB66632.1"/>
    <property type="molecule type" value="Genomic_DNA"/>
</dbReference>
<dbReference type="GO" id="GO:0015937">
    <property type="term" value="P:coenzyme A biosynthetic process"/>
    <property type="evidence" value="ECO:0007669"/>
    <property type="project" value="UniProtKB-UniRule"/>
</dbReference>
<name>A0A846QJH6_9BACT</name>
<dbReference type="NCBIfam" id="TIGR01510">
    <property type="entry name" value="coaD_prev_kdtB"/>
    <property type="match status" value="1"/>
</dbReference>
<dbReference type="PANTHER" id="PTHR21342:SF1">
    <property type="entry name" value="PHOSPHOPANTETHEINE ADENYLYLTRANSFERASE"/>
    <property type="match status" value="1"/>
</dbReference>